<keyword evidence="3 5" id="KW-1133">Transmembrane helix</keyword>
<comment type="caution">
    <text evidence="7">The sequence shown here is derived from an EMBL/GenBank/DDBJ whole genome shotgun (WGS) entry which is preliminary data.</text>
</comment>
<reference evidence="7 8" key="1">
    <citation type="submission" date="2021-03" db="EMBL/GenBank/DDBJ databases">
        <authorList>
            <person name="Kanchanasin P."/>
            <person name="Saeng-In P."/>
            <person name="Phongsopitanun W."/>
            <person name="Yuki M."/>
            <person name="Kudo T."/>
            <person name="Ohkuma M."/>
            <person name="Tanasupawat S."/>
        </authorList>
    </citation>
    <scope>NUCLEOTIDE SEQUENCE [LARGE SCALE GENOMIC DNA]</scope>
    <source>
        <strain evidence="7 8">L46</strain>
    </source>
</reference>
<evidence type="ECO:0000313" key="8">
    <source>
        <dbReference type="Proteomes" id="UP000666915"/>
    </source>
</evidence>
<feature type="transmembrane region" description="Helical" evidence="5">
    <location>
        <begin position="76"/>
        <end position="97"/>
    </location>
</feature>
<evidence type="ECO:0000256" key="4">
    <source>
        <dbReference type="ARBA" id="ARBA00023136"/>
    </source>
</evidence>
<name>A0ABS3QSI5_9ACTN</name>
<gene>
    <name evidence="7" type="ORF">J4557_03595</name>
</gene>
<feature type="domain" description="Methylamine utilisation protein MauE" evidence="6">
    <location>
        <begin position="1"/>
        <end position="133"/>
    </location>
</feature>
<evidence type="ECO:0000256" key="1">
    <source>
        <dbReference type="ARBA" id="ARBA00004141"/>
    </source>
</evidence>
<organism evidence="7 8">
    <name type="scientific">Actinomadura nitritigenes</name>
    <dbReference type="NCBI Taxonomy" id="134602"/>
    <lineage>
        <taxon>Bacteria</taxon>
        <taxon>Bacillati</taxon>
        <taxon>Actinomycetota</taxon>
        <taxon>Actinomycetes</taxon>
        <taxon>Streptosporangiales</taxon>
        <taxon>Thermomonosporaceae</taxon>
        <taxon>Actinomadura</taxon>
    </lineage>
</organism>
<evidence type="ECO:0000256" key="5">
    <source>
        <dbReference type="SAM" id="Phobius"/>
    </source>
</evidence>
<dbReference type="InterPro" id="IPR009908">
    <property type="entry name" value="Methylamine_util_MauE"/>
</dbReference>
<feature type="transmembrane region" description="Helical" evidence="5">
    <location>
        <begin position="149"/>
        <end position="170"/>
    </location>
</feature>
<comment type="subcellular location">
    <subcellularLocation>
        <location evidence="1">Membrane</location>
        <topology evidence="1">Multi-pass membrane protein</topology>
    </subcellularLocation>
</comment>
<dbReference type="RefSeq" id="WP_208264885.1">
    <property type="nucleotide sequence ID" value="NZ_BAAAGM010000032.1"/>
</dbReference>
<feature type="transmembrane region" description="Helical" evidence="5">
    <location>
        <begin position="6"/>
        <end position="24"/>
    </location>
</feature>
<evidence type="ECO:0000256" key="2">
    <source>
        <dbReference type="ARBA" id="ARBA00022692"/>
    </source>
</evidence>
<evidence type="ECO:0000256" key="3">
    <source>
        <dbReference type="ARBA" id="ARBA00022989"/>
    </source>
</evidence>
<protein>
    <recommendedName>
        <fullName evidence="6">Methylamine utilisation protein MauE domain-containing protein</fullName>
    </recommendedName>
</protein>
<evidence type="ECO:0000259" key="6">
    <source>
        <dbReference type="Pfam" id="PF07291"/>
    </source>
</evidence>
<dbReference type="Pfam" id="PF07291">
    <property type="entry name" value="MauE"/>
    <property type="match status" value="1"/>
</dbReference>
<keyword evidence="4 5" id="KW-0472">Membrane</keyword>
<accession>A0ABS3QSI5</accession>
<dbReference type="EMBL" id="JAGEOK010000002">
    <property type="protein sequence ID" value="MBO2436597.1"/>
    <property type="molecule type" value="Genomic_DNA"/>
</dbReference>
<evidence type="ECO:0000313" key="7">
    <source>
        <dbReference type="EMBL" id="MBO2436597.1"/>
    </source>
</evidence>
<proteinExistence type="predicted"/>
<keyword evidence="2 5" id="KW-0812">Transmembrane</keyword>
<dbReference type="Proteomes" id="UP000666915">
    <property type="component" value="Unassembled WGS sequence"/>
</dbReference>
<feature type="transmembrane region" description="Helical" evidence="5">
    <location>
        <begin position="52"/>
        <end position="70"/>
    </location>
</feature>
<feature type="transmembrane region" description="Helical" evidence="5">
    <location>
        <begin position="118"/>
        <end position="137"/>
    </location>
</feature>
<sequence>MDEVVTALRVLLALVFVASAVGKLRGRDAYARFTAATARLAPGSSAAAGTRWIAAAVVGAEAAVVVLLVLPATAAFGFALAAALLAAFTAAIVRALAHGDRAPCACFGDADTPLGPRQVVRNLSLAAAALAGFGATLSGTPRLPDATGALFAVAAGALVALLVLAADDIIELFRS</sequence>
<keyword evidence="8" id="KW-1185">Reference proteome</keyword>